<name>A0A2T3Z0T5_TRIA4</name>
<dbReference type="OrthoDB" id="10348996at2759"/>
<dbReference type="Proteomes" id="UP000240493">
    <property type="component" value="Unassembled WGS sequence"/>
</dbReference>
<evidence type="ECO:0000313" key="2">
    <source>
        <dbReference type="Proteomes" id="UP000240493"/>
    </source>
</evidence>
<reference evidence="1 2" key="1">
    <citation type="submission" date="2016-07" db="EMBL/GenBank/DDBJ databases">
        <title>Multiple horizontal gene transfer events from other fungi enriched the ability of initially mycotrophic Trichoderma (Ascomycota) to feed on dead plant biomass.</title>
        <authorList>
            <consortium name="DOE Joint Genome Institute"/>
            <person name="Aerts A."/>
            <person name="Atanasova L."/>
            <person name="Chenthamara K."/>
            <person name="Zhang J."/>
            <person name="Grujic M."/>
            <person name="Henrissat B."/>
            <person name="Kuo A."/>
            <person name="Salamov A."/>
            <person name="Lipzen A."/>
            <person name="Labutti K."/>
            <person name="Barry K."/>
            <person name="Miao Y."/>
            <person name="Rahimi M.J."/>
            <person name="Shen Q."/>
            <person name="Grigoriev I.V."/>
            <person name="Kubicek C.P."/>
            <person name="Druzhinina I.S."/>
        </authorList>
    </citation>
    <scope>NUCLEOTIDE SEQUENCE [LARGE SCALE GENOMIC DNA]</scope>
    <source>
        <strain evidence="1 2">CBS 433.97</strain>
    </source>
</reference>
<organism evidence="1 2">
    <name type="scientific">Trichoderma asperellum (strain ATCC 204424 / CBS 433.97 / NBRC 101777)</name>
    <dbReference type="NCBI Taxonomy" id="1042311"/>
    <lineage>
        <taxon>Eukaryota</taxon>
        <taxon>Fungi</taxon>
        <taxon>Dikarya</taxon>
        <taxon>Ascomycota</taxon>
        <taxon>Pezizomycotina</taxon>
        <taxon>Sordariomycetes</taxon>
        <taxon>Hypocreomycetidae</taxon>
        <taxon>Hypocreales</taxon>
        <taxon>Hypocreaceae</taxon>
        <taxon>Trichoderma</taxon>
    </lineage>
</organism>
<protein>
    <submittedName>
        <fullName evidence="1">Uncharacterized protein</fullName>
    </submittedName>
</protein>
<keyword evidence="2" id="KW-1185">Reference proteome</keyword>
<proteinExistence type="predicted"/>
<sequence>MKVASGLGFTKALCYGSCILSSNVFAIQFETAGSWDAPAFVPSPLVPEKLNG</sequence>
<dbReference type="EMBL" id="KZ679266">
    <property type="protein sequence ID" value="PTB38421.1"/>
    <property type="molecule type" value="Genomic_DNA"/>
</dbReference>
<gene>
    <name evidence="1" type="ORF">M441DRAFT_60644</name>
</gene>
<evidence type="ECO:0000313" key="1">
    <source>
        <dbReference type="EMBL" id="PTB38421.1"/>
    </source>
</evidence>
<accession>A0A2T3Z0T5</accession>
<dbReference type="AlphaFoldDB" id="A0A2T3Z0T5"/>